<dbReference type="Pfam" id="PF07323">
    <property type="entry name" value="DUF1465"/>
    <property type="match status" value="1"/>
</dbReference>
<protein>
    <submittedName>
        <fullName evidence="2">Regulator of CtrA degradation</fullName>
    </submittedName>
</protein>
<feature type="region of interest" description="Disordered" evidence="1">
    <location>
        <begin position="1"/>
        <end position="36"/>
    </location>
</feature>
<dbReference type="Gene3D" id="1.10.8.930">
    <property type="entry name" value="Protein of unknown function DUF1465"/>
    <property type="match status" value="1"/>
</dbReference>
<dbReference type="AlphaFoldDB" id="A0A420WE76"/>
<gene>
    <name evidence="2" type="ORF">DES40_2001</name>
</gene>
<keyword evidence="3" id="KW-1185">Reference proteome</keyword>
<accession>A0A420WE76</accession>
<dbReference type="Proteomes" id="UP000282211">
    <property type="component" value="Unassembled WGS sequence"/>
</dbReference>
<dbReference type="InterPro" id="IPR038301">
    <property type="entry name" value="AraC-like_sf"/>
</dbReference>
<name>A0A420WE76_9PROT</name>
<organism evidence="2 3">
    <name type="scientific">Litorimonas taeanensis</name>
    <dbReference type="NCBI Taxonomy" id="568099"/>
    <lineage>
        <taxon>Bacteria</taxon>
        <taxon>Pseudomonadati</taxon>
        <taxon>Pseudomonadota</taxon>
        <taxon>Alphaproteobacteria</taxon>
        <taxon>Maricaulales</taxon>
        <taxon>Robiginitomaculaceae</taxon>
    </lineage>
</organism>
<reference evidence="2 3" key="1">
    <citation type="submission" date="2018-10" db="EMBL/GenBank/DDBJ databases">
        <title>Genomic Encyclopedia of Type Strains, Phase IV (KMG-IV): sequencing the most valuable type-strain genomes for metagenomic binning, comparative biology and taxonomic classification.</title>
        <authorList>
            <person name="Goeker M."/>
        </authorList>
    </citation>
    <scope>NUCLEOTIDE SEQUENCE [LARGE SCALE GENOMIC DNA]</scope>
    <source>
        <strain evidence="2 3">DSM 22008</strain>
    </source>
</reference>
<proteinExistence type="predicted"/>
<dbReference type="RefSeq" id="WP_233345562.1">
    <property type="nucleotide sequence ID" value="NZ_RBII01000002.1"/>
</dbReference>
<dbReference type="EMBL" id="RBII01000002">
    <property type="protein sequence ID" value="RKQ69202.1"/>
    <property type="molecule type" value="Genomic_DNA"/>
</dbReference>
<evidence type="ECO:0000313" key="2">
    <source>
        <dbReference type="EMBL" id="RKQ69202.1"/>
    </source>
</evidence>
<dbReference type="InterPro" id="IPR010848">
    <property type="entry name" value="DUF1465"/>
</dbReference>
<evidence type="ECO:0000313" key="3">
    <source>
        <dbReference type="Proteomes" id="UP000282211"/>
    </source>
</evidence>
<dbReference type="InParanoid" id="A0A420WE76"/>
<feature type="compositionally biased region" description="Polar residues" evidence="1">
    <location>
        <begin position="1"/>
        <end position="32"/>
    </location>
</feature>
<comment type="caution">
    <text evidence="2">The sequence shown here is derived from an EMBL/GenBank/DDBJ whole genome shotgun (WGS) entry which is preliminary data.</text>
</comment>
<evidence type="ECO:0000256" key="1">
    <source>
        <dbReference type="SAM" id="MobiDB-lite"/>
    </source>
</evidence>
<sequence length="208" mass="22956">MNVGHPQNTPHTPNAEPSKTQIAQSPSMNSSIPIAPDTLTPQAEARLLEFTKSELFAKTFGEGMNMVEEAAAYLDGPGRQDAKTLSRNDAMTYASQSMRLTTRLMQVASWLLVQRALKENEMSLTEARAEKYRLASETKSDENLSFSELAKTAYALPSRLLDLMARSEAIYERIARLDRSLYGTIAAQQGNTVADQIGRLEAAFGRSH</sequence>